<comment type="subcellular location">
    <subcellularLocation>
        <location evidence="1">Nucleus</location>
    </subcellularLocation>
</comment>
<keyword evidence="11" id="KW-1185">Reference proteome</keyword>
<dbReference type="GO" id="GO:0005634">
    <property type="term" value="C:nucleus"/>
    <property type="evidence" value="ECO:0007669"/>
    <property type="project" value="UniProtKB-SubCell"/>
</dbReference>
<dbReference type="InParanoid" id="A0A251TBE2"/>
<evidence type="ECO:0000256" key="6">
    <source>
        <dbReference type="SAM" id="MobiDB-lite"/>
    </source>
</evidence>
<protein>
    <submittedName>
        <fullName evidence="10">Putative myb domain, plant, Homeodomain-like protein</fullName>
    </submittedName>
</protein>
<accession>A0A251TBE2</accession>
<feature type="domain" description="SANT" evidence="8">
    <location>
        <begin position="113"/>
        <end position="166"/>
    </location>
</feature>
<organism evidence="10 11">
    <name type="scientific">Helianthus annuus</name>
    <name type="common">Common sunflower</name>
    <dbReference type="NCBI Taxonomy" id="4232"/>
    <lineage>
        <taxon>Eukaryota</taxon>
        <taxon>Viridiplantae</taxon>
        <taxon>Streptophyta</taxon>
        <taxon>Embryophyta</taxon>
        <taxon>Tracheophyta</taxon>
        <taxon>Spermatophyta</taxon>
        <taxon>Magnoliopsida</taxon>
        <taxon>eudicotyledons</taxon>
        <taxon>Gunneridae</taxon>
        <taxon>Pentapetalae</taxon>
        <taxon>asterids</taxon>
        <taxon>campanulids</taxon>
        <taxon>Asterales</taxon>
        <taxon>Asteraceae</taxon>
        <taxon>Asteroideae</taxon>
        <taxon>Heliantheae alliance</taxon>
        <taxon>Heliantheae</taxon>
        <taxon>Helianthus</taxon>
    </lineage>
</organism>
<gene>
    <name evidence="10" type="ORF">HannXRQ_Chr11g0342071</name>
</gene>
<evidence type="ECO:0000256" key="2">
    <source>
        <dbReference type="ARBA" id="ARBA00023015"/>
    </source>
</evidence>
<dbReference type="GO" id="GO:0003677">
    <property type="term" value="F:DNA binding"/>
    <property type="evidence" value="ECO:0007669"/>
    <property type="project" value="UniProtKB-KW"/>
</dbReference>
<dbReference type="InterPro" id="IPR006447">
    <property type="entry name" value="Myb_dom_plants"/>
</dbReference>
<keyword evidence="4" id="KW-0804">Transcription</keyword>
<dbReference type="InterPro" id="IPR009057">
    <property type="entry name" value="Homeodomain-like_sf"/>
</dbReference>
<dbReference type="NCBIfam" id="TIGR01557">
    <property type="entry name" value="myb_SHAQKYF"/>
    <property type="match status" value="1"/>
</dbReference>
<dbReference type="PANTHER" id="PTHR44042:SF69">
    <property type="entry name" value="TRANSCRIPTION FACTOR MYB-RELATED FAMILY"/>
    <property type="match status" value="1"/>
</dbReference>
<dbReference type="InterPro" id="IPR017884">
    <property type="entry name" value="SANT_dom"/>
</dbReference>
<dbReference type="InterPro" id="IPR001005">
    <property type="entry name" value="SANT/Myb"/>
</dbReference>
<feature type="compositionally biased region" description="Basic and acidic residues" evidence="6">
    <location>
        <begin position="106"/>
        <end position="116"/>
    </location>
</feature>
<dbReference type="STRING" id="4232.A0A251TBE2"/>
<reference evidence="11" key="1">
    <citation type="journal article" date="2017" name="Nature">
        <title>The sunflower genome provides insights into oil metabolism, flowering and Asterid evolution.</title>
        <authorList>
            <person name="Badouin H."/>
            <person name="Gouzy J."/>
            <person name="Grassa C.J."/>
            <person name="Murat F."/>
            <person name="Staton S.E."/>
            <person name="Cottret L."/>
            <person name="Lelandais-Briere C."/>
            <person name="Owens G.L."/>
            <person name="Carrere S."/>
            <person name="Mayjonade B."/>
            <person name="Legrand L."/>
            <person name="Gill N."/>
            <person name="Kane N.C."/>
            <person name="Bowers J.E."/>
            <person name="Hubner S."/>
            <person name="Bellec A."/>
            <person name="Berard A."/>
            <person name="Berges H."/>
            <person name="Blanchet N."/>
            <person name="Boniface M.C."/>
            <person name="Brunel D."/>
            <person name="Catrice O."/>
            <person name="Chaidir N."/>
            <person name="Claudel C."/>
            <person name="Donnadieu C."/>
            <person name="Faraut T."/>
            <person name="Fievet G."/>
            <person name="Helmstetter N."/>
            <person name="King M."/>
            <person name="Knapp S.J."/>
            <person name="Lai Z."/>
            <person name="Le Paslier M.C."/>
            <person name="Lippi Y."/>
            <person name="Lorenzon L."/>
            <person name="Mandel J.R."/>
            <person name="Marage G."/>
            <person name="Marchand G."/>
            <person name="Marquand E."/>
            <person name="Bret-Mestries E."/>
            <person name="Morien E."/>
            <person name="Nambeesan S."/>
            <person name="Nguyen T."/>
            <person name="Pegot-Espagnet P."/>
            <person name="Pouilly N."/>
            <person name="Raftis F."/>
            <person name="Sallet E."/>
            <person name="Schiex T."/>
            <person name="Thomas J."/>
            <person name="Vandecasteele C."/>
            <person name="Vares D."/>
            <person name="Vear F."/>
            <person name="Vautrin S."/>
            <person name="Crespi M."/>
            <person name="Mangin B."/>
            <person name="Burke J.M."/>
            <person name="Salse J."/>
            <person name="Munos S."/>
            <person name="Vincourt P."/>
            <person name="Rieseberg L.H."/>
            <person name="Langlade N.B."/>
        </authorList>
    </citation>
    <scope>NUCLEOTIDE SEQUENCE [LARGE SCALE GENOMIC DNA]</scope>
    <source>
        <strain evidence="11">cv. SF193</strain>
    </source>
</reference>
<dbReference type="PROSITE" id="PS50090">
    <property type="entry name" value="MYB_LIKE"/>
    <property type="match status" value="2"/>
</dbReference>
<dbReference type="Proteomes" id="UP000215914">
    <property type="component" value="Chromosome 11"/>
</dbReference>
<proteinExistence type="predicted"/>
<feature type="region of interest" description="Disordered" evidence="6">
    <location>
        <begin position="172"/>
        <end position="250"/>
    </location>
</feature>
<dbReference type="PROSITE" id="PS51294">
    <property type="entry name" value="HTH_MYB"/>
    <property type="match status" value="1"/>
</dbReference>
<dbReference type="AlphaFoldDB" id="A0A251TBE2"/>
<evidence type="ECO:0000256" key="5">
    <source>
        <dbReference type="ARBA" id="ARBA00023242"/>
    </source>
</evidence>
<feature type="domain" description="Myb-like" evidence="7">
    <location>
        <begin position="110"/>
        <end position="162"/>
    </location>
</feature>
<dbReference type="Pfam" id="PF00249">
    <property type="entry name" value="Myb_DNA-binding"/>
    <property type="match status" value="1"/>
</dbReference>
<keyword evidence="3 10" id="KW-0238">DNA-binding</keyword>
<dbReference type="CDD" id="cd00167">
    <property type="entry name" value="SANT"/>
    <property type="match status" value="2"/>
</dbReference>
<evidence type="ECO:0000256" key="3">
    <source>
        <dbReference type="ARBA" id="ARBA00023125"/>
    </source>
</evidence>
<evidence type="ECO:0000256" key="4">
    <source>
        <dbReference type="ARBA" id="ARBA00023163"/>
    </source>
</evidence>
<keyword evidence="5" id="KW-0539">Nucleus</keyword>
<dbReference type="SUPFAM" id="SSF46689">
    <property type="entry name" value="Homeodomain-like"/>
    <property type="match status" value="2"/>
</dbReference>
<keyword evidence="2" id="KW-0805">Transcription regulation</keyword>
<name>A0A251TBE2_HELAN</name>
<feature type="compositionally biased region" description="Low complexity" evidence="6">
    <location>
        <begin position="195"/>
        <end position="213"/>
    </location>
</feature>
<dbReference type="InterPro" id="IPR017930">
    <property type="entry name" value="Myb_dom"/>
</dbReference>
<sequence length="394" mass="43161">MDNHNNKSVDSTWTQHDRSMFLHVVANGPDDIAGRWEEMANAIPGKTPEEVKAYYEAVEHDLLEIEAGRVELPNYSDDIGDEFVVTVKKEDEAVGNLDSEMGNGTKRVEKERKKATPWTEEEHRRFLQGLKVYGKGDWRSISRIMVVTRTATQVASHAQKYFLRQASLKEDNNKDENKKKKKRRRCSIHDITTADVPVVVDTQPSPSTPPTSSLNGSQGRGVPTPTPIPTTSSPHEGQFNGIGSQGRGQSSLKLWSGIQGVTTTVTTMVVHTQPISSTPPPATSFYGGSNGRAAPTTMATSSSHYFCGGQGRGGQTPTNFYGGQGGGAPQPLNSFYGGQGRGVPTLPATNFYGEQGRAPPRYEFIKNLAPTHVKDYSLDEDFSFKNSYFSETNL</sequence>
<keyword evidence="10" id="KW-0371">Homeobox</keyword>
<evidence type="ECO:0000259" key="9">
    <source>
        <dbReference type="PROSITE" id="PS51294"/>
    </source>
</evidence>
<evidence type="ECO:0000313" key="10">
    <source>
        <dbReference type="EMBL" id="OTG08465.1"/>
    </source>
</evidence>
<feature type="domain" description="Myb-like" evidence="7">
    <location>
        <begin position="5"/>
        <end position="59"/>
    </location>
</feature>
<evidence type="ECO:0000259" key="8">
    <source>
        <dbReference type="PROSITE" id="PS51293"/>
    </source>
</evidence>
<dbReference type="Gene3D" id="1.10.10.60">
    <property type="entry name" value="Homeodomain-like"/>
    <property type="match status" value="2"/>
</dbReference>
<evidence type="ECO:0000256" key="1">
    <source>
        <dbReference type="ARBA" id="ARBA00004123"/>
    </source>
</evidence>
<dbReference type="EMBL" id="CM007900">
    <property type="protein sequence ID" value="OTG08465.1"/>
    <property type="molecule type" value="Genomic_DNA"/>
</dbReference>
<feature type="domain" description="HTH myb-type" evidence="9">
    <location>
        <begin position="110"/>
        <end position="166"/>
    </location>
</feature>
<dbReference type="FunFam" id="1.10.10.60:FF:000009">
    <property type="entry name" value="transcription factor MYB1R1"/>
    <property type="match status" value="1"/>
</dbReference>
<dbReference type="SMART" id="SM00717">
    <property type="entry name" value="SANT"/>
    <property type="match status" value="2"/>
</dbReference>
<dbReference type="PANTHER" id="PTHR44042">
    <property type="entry name" value="DUPLICATED HOMEODOMAIN-LIKE SUPERFAMILY PROTEIN-RELATED"/>
    <property type="match status" value="1"/>
</dbReference>
<evidence type="ECO:0000259" key="7">
    <source>
        <dbReference type="PROSITE" id="PS50090"/>
    </source>
</evidence>
<dbReference type="PROSITE" id="PS51293">
    <property type="entry name" value="SANT"/>
    <property type="match status" value="1"/>
</dbReference>
<evidence type="ECO:0000313" key="11">
    <source>
        <dbReference type="Proteomes" id="UP000215914"/>
    </source>
</evidence>
<feature type="region of interest" description="Disordered" evidence="6">
    <location>
        <begin position="96"/>
        <end position="116"/>
    </location>
</feature>